<dbReference type="AlphaFoldDB" id="A0A7K0K3T3"/>
<dbReference type="PANTHER" id="PTHR34655">
    <property type="entry name" value="CONSERVED WITHIN P. AEROPHILUM"/>
    <property type="match status" value="1"/>
</dbReference>
<dbReference type="Proteomes" id="UP000442535">
    <property type="component" value="Unassembled WGS sequence"/>
</dbReference>
<dbReference type="SUPFAM" id="SSF75169">
    <property type="entry name" value="DsrEFH-like"/>
    <property type="match status" value="1"/>
</dbReference>
<comment type="caution">
    <text evidence="1">The sequence shown here is derived from an EMBL/GenBank/DDBJ whole genome shotgun (WGS) entry which is preliminary data.</text>
</comment>
<keyword evidence="2" id="KW-1185">Reference proteome</keyword>
<evidence type="ECO:0000313" key="2">
    <source>
        <dbReference type="Proteomes" id="UP000442535"/>
    </source>
</evidence>
<dbReference type="InterPro" id="IPR027396">
    <property type="entry name" value="DsrEFH-like"/>
</dbReference>
<dbReference type="Gene3D" id="3.40.1260.10">
    <property type="entry name" value="DsrEFH-like"/>
    <property type="match status" value="1"/>
</dbReference>
<sequence>MMAPDFMDAKFWQVANQQIGVQTRKMAFVCSKGNLDMAYPALVMGIAALSEKVDVNLFFTFWGLDIITKRTMDHLKFTMQGNTAMHMPFLEKLRPGWGKRYLSPSLGNIPGMTHFATRYLMKEMDKNGIPPVRDLLEQINEMGGHLYACQMSMDLMGLRKNMLFREVEAVITAPEFVRKSEGAQIIFI</sequence>
<name>A0A7K0K3T3_9ACTO</name>
<gene>
    <name evidence="1" type="ORF">FYJ63_05595</name>
</gene>
<protein>
    <recommendedName>
        <fullName evidence="3">Peroxiredoxin family protein</fullName>
    </recommendedName>
</protein>
<organism evidence="1 2">
    <name type="scientific">Mobiluncus porci</name>
    <dbReference type="NCBI Taxonomy" id="2652278"/>
    <lineage>
        <taxon>Bacteria</taxon>
        <taxon>Bacillati</taxon>
        <taxon>Actinomycetota</taxon>
        <taxon>Actinomycetes</taxon>
        <taxon>Actinomycetales</taxon>
        <taxon>Actinomycetaceae</taxon>
        <taxon>Mobiluncus</taxon>
    </lineage>
</organism>
<dbReference type="PANTHER" id="PTHR34655:SF2">
    <property type="entry name" value="PEROXIREDOXIN FAMILY PROTEIN"/>
    <property type="match status" value="1"/>
</dbReference>
<evidence type="ECO:0008006" key="3">
    <source>
        <dbReference type="Google" id="ProtNLM"/>
    </source>
</evidence>
<dbReference type="InterPro" id="IPR032836">
    <property type="entry name" value="DsrE2-like"/>
</dbReference>
<dbReference type="Pfam" id="PF13686">
    <property type="entry name" value="DrsE_2"/>
    <property type="match status" value="1"/>
</dbReference>
<dbReference type="EMBL" id="VUMY01000008">
    <property type="protein sequence ID" value="MST49710.1"/>
    <property type="molecule type" value="Genomic_DNA"/>
</dbReference>
<evidence type="ECO:0000313" key="1">
    <source>
        <dbReference type="EMBL" id="MST49710.1"/>
    </source>
</evidence>
<accession>A0A7K0K3T3</accession>
<proteinExistence type="predicted"/>
<reference evidence="1 2" key="1">
    <citation type="submission" date="2019-08" db="EMBL/GenBank/DDBJ databases">
        <title>In-depth cultivation of the pig gut microbiome towards novel bacterial diversity and tailored functional studies.</title>
        <authorList>
            <person name="Wylensek D."/>
            <person name="Hitch T.C.A."/>
            <person name="Clavel T."/>
        </authorList>
    </citation>
    <scope>NUCLEOTIDE SEQUENCE [LARGE SCALE GENOMIC DNA]</scope>
    <source>
        <strain evidence="1 2">RF-GAM-744-WT-7</strain>
    </source>
</reference>